<evidence type="ECO:0000313" key="1">
    <source>
        <dbReference type="EMBL" id="KAH6921939.1"/>
    </source>
</evidence>
<proteinExistence type="predicted"/>
<evidence type="ECO:0000313" key="2">
    <source>
        <dbReference type="Proteomes" id="UP000821845"/>
    </source>
</evidence>
<reference evidence="1" key="1">
    <citation type="submission" date="2020-05" db="EMBL/GenBank/DDBJ databases">
        <title>Large-scale comparative analyses of tick genomes elucidate their genetic diversity and vector capacities.</title>
        <authorList>
            <person name="Jia N."/>
            <person name="Wang J."/>
            <person name="Shi W."/>
            <person name="Du L."/>
            <person name="Sun Y."/>
            <person name="Zhan W."/>
            <person name="Jiang J."/>
            <person name="Wang Q."/>
            <person name="Zhang B."/>
            <person name="Ji P."/>
            <person name="Sakyi L.B."/>
            <person name="Cui X."/>
            <person name="Yuan T."/>
            <person name="Jiang B."/>
            <person name="Yang W."/>
            <person name="Lam T.T.-Y."/>
            <person name="Chang Q."/>
            <person name="Ding S."/>
            <person name="Wang X."/>
            <person name="Zhu J."/>
            <person name="Ruan X."/>
            <person name="Zhao L."/>
            <person name="Wei J."/>
            <person name="Que T."/>
            <person name="Du C."/>
            <person name="Cheng J."/>
            <person name="Dai P."/>
            <person name="Han X."/>
            <person name="Huang E."/>
            <person name="Gao Y."/>
            <person name="Liu J."/>
            <person name="Shao H."/>
            <person name="Ye R."/>
            <person name="Li L."/>
            <person name="Wei W."/>
            <person name="Wang X."/>
            <person name="Wang C."/>
            <person name="Yang T."/>
            <person name="Huo Q."/>
            <person name="Li W."/>
            <person name="Guo W."/>
            <person name="Chen H."/>
            <person name="Zhou L."/>
            <person name="Ni X."/>
            <person name="Tian J."/>
            <person name="Zhou Y."/>
            <person name="Sheng Y."/>
            <person name="Liu T."/>
            <person name="Pan Y."/>
            <person name="Xia L."/>
            <person name="Li J."/>
            <person name="Zhao F."/>
            <person name="Cao W."/>
        </authorList>
    </citation>
    <scope>NUCLEOTIDE SEQUENCE</scope>
    <source>
        <strain evidence="1">Hyas-2018</strain>
    </source>
</reference>
<accession>A0ACB7RN59</accession>
<dbReference type="EMBL" id="CM023489">
    <property type="protein sequence ID" value="KAH6921939.1"/>
    <property type="molecule type" value="Genomic_DNA"/>
</dbReference>
<comment type="caution">
    <text evidence="1">The sequence shown here is derived from an EMBL/GenBank/DDBJ whole genome shotgun (WGS) entry which is preliminary data.</text>
</comment>
<protein>
    <submittedName>
        <fullName evidence="1">Uncharacterized protein</fullName>
    </submittedName>
</protein>
<name>A0ACB7RN59_HYAAI</name>
<organism evidence="1 2">
    <name type="scientific">Hyalomma asiaticum</name>
    <name type="common">Tick</name>
    <dbReference type="NCBI Taxonomy" id="266040"/>
    <lineage>
        <taxon>Eukaryota</taxon>
        <taxon>Metazoa</taxon>
        <taxon>Ecdysozoa</taxon>
        <taxon>Arthropoda</taxon>
        <taxon>Chelicerata</taxon>
        <taxon>Arachnida</taxon>
        <taxon>Acari</taxon>
        <taxon>Parasitiformes</taxon>
        <taxon>Ixodida</taxon>
        <taxon>Ixodoidea</taxon>
        <taxon>Ixodidae</taxon>
        <taxon>Hyalomminae</taxon>
        <taxon>Hyalomma</taxon>
    </lineage>
</organism>
<gene>
    <name evidence="1" type="ORF">HPB50_006845</name>
</gene>
<keyword evidence="2" id="KW-1185">Reference proteome</keyword>
<sequence length="174" mass="18890">MQATQVAGIVLVSENVVLQAVQVPVAWPNPPTNDGTNSAGTDSAEESAKDPVQVADASSKPAEDIALSAKRPFHFCNLCPYTSLYTNSMVRHMRTHTGEKPFKCGVCPRTFTQKHHANAHMRTHTGVAPFGCDECSRRYFSKSKLRDHIIIKHGGRLDNASSALLVSSVKKTSS</sequence>
<dbReference type="Proteomes" id="UP000821845">
    <property type="component" value="Chromosome 9"/>
</dbReference>